<evidence type="ECO:0008006" key="4">
    <source>
        <dbReference type="Google" id="ProtNLM"/>
    </source>
</evidence>
<evidence type="ECO:0000313" key="2">
    <source>
        <dbReference type="EMBL" id="SHI14811.1"/>
    </source>
</evidence>
<dbReference type="STRING" id="1121409.SAMN02745124_04383"/>
<dbReference type="EMBL" id="FQXS01000054">
    <property type="protein sequence ID" value="SHI14811.1"/>
    <property type="molecule type" value="Genomic_DNA"/>
</dbReference>
<accession>A0A1M5YS61</accession>
<dbReference type="AlphaFoldDB" id="A0A1M5YS61"/>
<keyword evidence="3" id="KW-1185">Reference proteome</keyword>
<keyword evidence="1" id="KW-0732">Signal</keyword>
<evidence type="ECO:0000313" key="3">
    <source>
        <dbReference type="Proteomes" id="UP000184139"/>
    </source>
</evidence>
<reference evidence="2 3" key="1">
    <citation type="submission" date="2016-11" db="EMBL/GenBank/DDBJ databases">
        <authorList>
            <person name="Jaros S."/>
            <person name="Januszkiewicz K."/>
            <person name="Wedrychowicz H."/>
        </authorList>
    </citation>
    <scope>NUCLEOTIDE SEQUENCE [LARGE SCALE GENOMIC DNA]</scope>
    <source>
        <strain evidence="2 3">DSM 9705</strain>
    </source>
</reference>
<gene>
    <name evidence="2" type="ORF">SAMN02745124_04383</name>
</gene>
<dbReference type="Proteomes" id="UP000184139">
    <property type="component" value="Unassembled WGS sequence"/>
</dbReference>
<protein>
    <recommendedName>
        <fullName evidence="4">Carboxypeptidase regulatory-like domain-containing protein</fullName>
    </recommendedName>
</protein>
<proteinExistence type="predicted"/>
<evidence type="ECO:0000256" key="1">
    <source>
        <dbReference type="SAM" id="SignalP"/>
    </source>
</evidence>
<organism evidence="2 3">
    <name type="scientific">Desulfofustis glycolicus DSM 9705</name>
    <dbReference type="NCBI Taxonomy" id="1121409"/>
    <lineage>
        <taxon>Bacteria</taxon>
        <taxon>Pseudomonadati</taxon>
        <taxon>Thermodesulfobacteriota</taxon>
        <taxon>Desulfobulbia</taxon>
        <taxon>Desulfobulbales</taxon>
        <taxon>Desulfocapsaceae</taxon>
        <taxon>Desulfofustis</taxon>
    </lineage>
</organism>
<name>A0A1M5YS61_9BACT</name>
<feature type="signal peptide" evidence="1">
    <location>
        <begin position="1"/>
        <end position="28"/>
    </location>
</feature>
<feature type="chain" id="PRO_5012364311" description="Carboxypeptidase regulatory-like domain-containing protein" evidence="1">
    <location>
        <begin position="29"/>
        <end position="111"/>
    </location>
</feature>
<sequence>MKTSKMNKMKQMALAAAVIFATVGTVNAHTPLCSCFDNGDDTITCEGGYSDGSSASGVAVRVESNDGKVLQEGAMDGNSEFTFDRPAGEFSVVFDGGEGHSIVVPGKEIVQ</sequence>
<dbReference type="RefSeq" id="WP_244155930.1">
    <property type="nucleotide sequence ID" value="NZ_FQXS01000054.1"/>
</dbReference>